<feature type="compositionally biased region" description="Acidic residues" evidence="1">
    <location>
        <begin position="33"/>
        <end position="45"/>
    </location>
</feature>
<dbReference type="EMBL" id="FNKJ01000003">
    <property type="protein sequence ID" value="SDR04329.1"/>
    <property type="molecule type" value="Genomic_DNA"/>
</dbReference>
<accession>A0A1H1FUC8</accession>
<name>A0A1H1FUC8_9PSED</name>
<feature type="compositionally biased region" description="Basic and acidic residues" evidence="1">
    <location>
        <begin position="46"/>
        <end position="62"/>
    </location>
</feature>
<keyword evidence="3" id="KW-1185">Reference proteome</keyword>
<sequence length="62" mass="6786">MTHPKFPSEEQGAFDPIPTHPVPLSPGRNTVNPEEEPGLDEVPDDEAGKPPKRREGIDLDSD</sequence>
<dbReference type="RefSeq" id="WP_090322763.1">
    <property type="nucleotide sequence ID" value="NZ_AP035776.1"/>
</dbReference>
<evidence type="ECO:0000313" key="3">
    <source>
        <dbReference type="Proteomes" id="UP000199570"/>
    </source>
</evidence>
<proteinExistence type="predicted"/>
<dbReference type="AlphaFoldDB" id="A0A1H1FUC8"/>
<evidence type="ECO:0000256" key="1">
    <source>
        <dbReference type="SAM" id="MobiDB-lite"/>
    </source>
</evidence>
<organism evidence="2 3">
    <name type="scientific">Pseudomonas moorei</name>
    <dbReference type="NCBI Taxonomy" id="395599"/>
    <lineage>
        <taxon>Bacteria</taxon>
        <taxon>Pseudomonadati</taxon>
        <taxon>Pseudomonadota</taxon>
        <taxon>Gammaproteobacteria</taxon>
        <taxon>Pseudomonadales</taxon>
        <taxon>Pseudomonadaceae</taxon>
        <taxon>Pseudomonas</taxon>
    </lineage>
</organism>
<dbReference type="OrthoDB" id="6988258at2"/>
<dbReference type="Proteomes" id="UP000199570">
    <property type="component" value="Unassembled WGS sequence"/>
</dbReference>
<reference evidence="3" key="1">
    <citation type="submission" date="2016-10" db="EMBL/GenBank/DDBJ databases">
        <authorList>
            <person name="Varghese N."/>
            <person name="Submissions S."/>
        </authorList>
    </citation>
    <scope>NUCLEOTIDE SEQUENCE [LARGE SCALE GENOMIC DNA]</scope>
    <source>
        <strain evidence="3">BS3775</strain>
    </source>
</reference>
<gene>
    <name evidence="2" type="ORF">SAMN04490195_2897</name>
</gene>
<feature type="region of interest" description="Disordered" evidence="1">
    <location>
        <begin position="1"/>
        <end position="62"/>
    </location>
</feature>
<evidence type="ECO:0000313" key="2">
    <source>
        <dbReference type="EMBL" id="SDR04329.1"/>
    </source>
</evidence>
<protein>
    <submittedName>
        <fullName evidence="2">Uncharacterized protein</fullName>
    </submittedName>
</protein>